<organism evidence="2 3">
    <name type="scientific">Pyxidicoccus parkwayensis</name>
    <dbReference type="NCBI Taxonomy" id="2813578"/>
    <lineage>
        <taxon>Bacteria</taxon>
        <taxon>Pseudomonadati</taxon>
        <taxon>Myxococcota</taxon>
        <taxon>Myxococcia</taxon>
        <taxon>Myxococcales</taxon>
        <taxon>Cystobacterineae</taxon>
        <taxon>Myxococcaceae</taxon>
        <taxon>Pyxidicoccus</taxon>
    </lineage>
</organism>
<dbReference type="Proteomes" id="UP000662747">
    <property type="component" value="Chromosome"/>
</dbReference>
<evidence type="ECO:0000313" key="3">
    <source>
        <dbReference type="Proteomes" id="UP000662747"/>
    </source>
</evidence>
<accession>A0ABX7P8M6</accession>
<gene>
    <name evidence="2" type="ORF">JY651_18425</name>
</gene>
<name>A0ABX7P8M6_9BACT</name>
<dbReference type="PROSITE" id="PS51257">
    <property type="entry name" value="PROKAR_LIPOPROTEIN"/>
    <property type="match status" value="1"/>
</dbReference>
<protein>
    <recommendedName>
        <fullName evidence="4">Lipoprotein</fullName>
    </recommendedName>
</protein>
<proteinExistence type="predicted"/>
<reference evidence="2 3" key="1">
    <citation type="submission" date="2021-02" db="EMBL/GenBank/DDBJ databases">
        <title>De Novo genome assembly of isolated myxobacteria.</title>
        <authorList>
            <person name="Stevens D.C."/>
        </authorList>
    </citation>
    <scope>NUCLEOTIDE SEQUENCE [LARGE SCALE GENOMIC DNA]</scope>
    <source>
        <strain evidence="3">SCPEA02</strain>
    </source>
</reference>
<evidence type="ECO:0000256" key="1">
    <source>
        <dbReference type="SAM" id="SignalP"/>
    </source>
</evidence>
<keyword evidence="1" id="KW-0732">Signal</keyword>
<feature type="signal peptide" evidence="1">
    <location>
        <begin position="1"/>
        <end position="22"/>
    </location>
</feature>
<dbReference type="RefSeq" id="WP_206728317.1">
    <property type="nucleotide sequence ID" value="NZ_CP071090.1"/>
</dbReference>
<dbReference type="EMBL" id="CP071090">
    <property type="protein sequence ID" value="QSQ26775.1"/>
    <property type="molecule type" value="Genomic_DNA"/>
</dbReference>
<sequence length="273" mass="28719">MQFKMTSRLLAAVFMCVTAGCAGNETQPGEGTLAAQEANAESKCVKAFDGITSCATGNATLASSELGLAVTGLKNVKSDGLASTFGRAASWRQTSQIKLGAGGALQLDARSGDQVVSSLSILPGREANSARVAPLFTGTPGGSGYRMNIYRDGVLQGSQSNPANAYVTFTNWRDFFRWLVAVADFYELDIIWTKTGDKPAAPENVGACGWRLNTGKDTFNVTLDDGKVITGDTMEFVEEIGDGHYPYTGFTGIDVKAAGEGILVQSESVVLAK</sequence>
<evidence type="ECO:0008006" key="4">
    <source>
        <dbReference type="Google" id="ProtNLM"/>
    </source>
</evidence>
<feature type="chain" id="PRO_5046012647" description="Lipoprotein" evidence="1">
    <location>
        <begin position="23"/>
        <end position="273"/>
    </location>
</feature>
<keyword evidence="3" id="KW-1185">Reference proteome</keyword>
<evidence type="ECO:0000313" key="2">
    <source>
        <dbReference type="EMBL" id="QSQ26775.1"/>
    </source>
</evidence>